<gene>
    <name evidence="5" type="ORF">E8A74_02390</name>
</gene>
<feature type="domain" description="HIT" evidence="4">
    <location>
        <begin position="3"/>
        <end position="112"/>
    </location>
</feature>
<organism evidence="5 6">
    <name type="scientific">Polyangium fumosum</name>
    <dbReference type="NCBI Taxonomy" id="889272"/>
    <lineage>
        <taxon>Bacteria</taxon>
        <taxon>Pseudomonadati</taxon>
        <taxon>Myxococcota</taxon>
        <taxon>Polyangia</taxon>
        <taxon>Polyangiales</taxon>
        <taxon>Polyangiaceae</taxon>
        <taxon>Polyangium</taxon>
    </lineage>
</organism>
<evidence type="ECO:0000313" key="5">
    <source>
        <dbReference type="EMBL" id="TKD12622.1"/>
    </source>
</evidence>
<evidence type="ECO:0000256" key="3">
    <source>
        <dbReference type="PROSITE-ProRule" id="PRU00464"/>
    </source>
</evidence>
<dbReference type="CDD" id="cd01276">
    <property type="entry name" value="PKCI_related"/>
    <property type="match status" value="1"/>
</dbReference>
<reference evidence="5 6" key="1">
    <citation type="submission" date="2019-04" db="EMBL/GenBank/DDBJ databases">
        <authorList>
            <person name="Li Y."/>
            <person name="Wang J."/>
        </authorList>
    </citation>
    <scope>NUCLEOTIDE SEQUENCE [LARGE SCALE GENOMIC DNA]</scope>
    <source>
        <strain evidence="5 6">DSM 14668</strain>
    </source>
</reference>
<accession>A0A4U1JJE6</accession>
<dbReference type="OrthoDB" id="9784774at2"/>
<dbReference type="SUPFAM" id="SSF54197">
    <property type="entry name" value="HIT-like"/>
    <property type="match status" value="1"/>
</dbReference>
<dbReference type="InterPro" id="IPR019808">
    <property type="entry name" value="Histidine_triad_CS"/>
</dbReference>
<dbReference type="Pfam" id="PF01230">
    <property type="entry name" value="HIT"/>
    <property type="match status" value="1"/>
</dbReference>
<dbReference type="PROSITE" id="PS00892">
    <property type="entry name" value="HIT_1"/>
    <property type="match status" value="1"/>
</dbReference>
<comment type="caution">
    <text evidence="5">The sequence shown here is derived from an EMBL/GenBank/DDBJ whole genome shotgun (WGS) entry which is preliminary data.</text>
</comment>
<dbReference type="PRINTS" id="PR00332">
    <property type="entry name" value="HISTRIAD"/>
</dbReference>
<evidence type="ECO:0000256" key="1">
    <source>
        <dbReference type="PIRSR" id="PIRSR601310-1"/>
    </source>
</evidence>
<dbReference type="Proteomes" id="UP000309215">
    <property type="component" value="Unassembled WGS sequence"/>
</dbReference>
<evidence type="ECO:0000313" key="6">
    <source>
        <dbReference type="Proteomes" id="UP000309215"/>
    </source>
</evidence>
<dbReference type="Gene3D" id="3.30.428.10">
    <property type="entry name" value="HIT-like"/>
    <property type="match status" value="1"/>
</dbReference>
<dbReference type="PROSITE" id="PS51084">
    <property type="entry name" value="HIT_2"/>
    <property type="match status" value="1"/>
</dbReference>
<feature type="active site" description="Tele-AMP-histidine intermediate" evidence="1">
    <location>
        <position position="98"/>
    </location>
</feature>
<proteinExistence type="predicted"/>
<dbReference type="RefSeq" id="WP_136927259.1">
    <property type="nucleotide sequence ID" value="NZ_SSMQ01000002.1"/>
</dbReference>
<dbReference type="GO" id="GO:0003824">
    <property type="term" value="F:catalytic activity"/>
    <property type="evidence" value="ECO:0007669"/>
    <property type="project" value="InterPro"/>
</dbReference>
<evidence type="ECO:0000256" key="2">
    <source>
        <dbReference type="PIRSR" id="PIRSR601310-3"/>
    </source>
</evidence>
<protein>
    <submittedName>
        <fullName evidence="5">Histidine triad nucleotide-binding protein</fullName>
    </submittedName>
</protein>
<sequence length="112" mass="12041">MCIFCKVAKKEIPAKIVLEDDDLVAFHDINPVAPIHVLVIPKQHITGIGDVSAEHALVLGKLLVAARRVAEDAGLLQSGFRVVINHGQHAGQTVHHVHVHVLGGRLLAWPPG</sequence>
<name>A0A4U1JJE6_9BACT</name>
<dbReference type="InterPro" id="IPR036265">
    <property type="entry name" value="HIT-like_sf"/>
</dbReference>
<feature type="short sequence motif" description="Histidine triad motif" evidence="2 3">
    <location>
        <begin position="96"/>
        <end position="100"/>
    </location>
</feature>
<dbReference type="PANTHER" id="PTHR23089">
    <property type="entry name" value="HISTIDINE TRIAD HIT PROTEIN"/>
    <property type="match status" value="1"/>
</dbReference>
<dbReference type="EMBL" id="SSMQ01000002">
    <property type="protein sequence ID" value="TKD12622.1"/>
    <property type="molecule type" value="Genomic_DNA"/>
</dbReference>
<dbReference type="InterPro" id="IPR001310">
    <property type="entry name" value="Histidine_triad_HIT"/>
</dbReference>
<dbReference type="InterPro" id="IPR011146">
    <property type="entry name" value="HIT-like"/>
</dbReference>
<evidence type="ECO:0000259" key="4">
    <source>
        <dbReference type="PROSITE" id="PS51084"/>
    </source>
</evidence>
<keyword evidence="6" id="KW-1185">Reference proteome</keyword>
<dbReference type="AlphaFoldDB" id="A0A4U1JJE6"/>